<dbReference type="RefSeq" id="WP_301064462.1">
    <property type="nucleotide sequence ID" value="NZ_CP118709.1"/>
</dbReference>
<protein>
    <submittedName>
        <fullName evidence="1">WbqC family protein</fullName>
    </submittedName>
</protein>
<accession>A0AAX3U1A8</accession>
<dbReference type="Proteomes" id="UP001239257">
    <property type="component" value="Chromosome 1"/>
</dbReference>
<sequence>MQPYFFPYIGYFQLIHEADVFVLFDDVKYIHRGWINRNRVLKQKAGWHYIGVPLEKHSSHSLIRDINIHSEMEWKRKIILQLAHYKKIAPYYYKTIKFIETTLESFRGNSMVELNYHIIVSIMGYLEIKTELLISSKCEFDYTDVAGPGDWALSITKQLSGTQYINPIAGRNLFNSEKYYNSGVDLKFISEECSGYDQKRDFEPSLSIIDVLMFNDKEKIVQLITEYKIEGDS</sequence>
<dbReference type="InterPro" id="IPR014985">
    <property type="entry name" value="WbqC"/>
</dbReference>
<dbReference type="AlphaFoldDB" id="A0AAX3U1A8"/>
<dbReference type="EMBL" id="CP118709">
    <property type="protein sequence ID" value="WGK81284.1"/>
    <property type="molecule type" value="Genomic_DNA"/>
</dbReference>
<reference evidence="1" key="1">
    <citation type="submission" date="2022-02" db="EMBL/GenBank/DDBJ databases">
        <title>Emergence and expansion in Europe of a Vibrio aestuarianus clonal complex pathogenic for oysters.</title>
        <authorList>
            <person name="Mesnil A."/>
            <person name="Travers M.-A."/>
        </authorList>
    </citation>
    <scope>NUCLEOTIDE SEQUENCE</scope>
    <source>
        <strain evidence="1">U29</strain>
    </source>
</reference>
<name>A0AAX3U1A8_9VIBR</name>
<evidence type="ECO:0000313" key="2">
    <source>
        <dbReference type="Proteomes" id="UP001239257"/>
    </source>
</evidence>
<evidence type="ECO:0000313" key="1">
    <source>
        <dbReference type="EMBL" id="WGK81284.1"/>
    </source>
</evidence>
<gene>
    <name evidence="1" type="ORF">PYE51_11675</name>
</gene>
<organism evidence="1 2">
    <name type="scientific">Vibrio aestuarianus</name>
    <dbReference type="NCBI Taxonomy" id="28171"/>
    <lineage>
        <taxon>Bacteria</taxon>
        <taxon>Pseudomonadati</taxon>
        <taxon>Pseudomonadota</taxon>
        <taxon>Gammaproteobacteria</taxon>
        <taxon>Vibrionales</taxon>
        <taxon>Vibrionaceae</taxon>
        <taxon>Vibrio</taxon>
    </lineage>
</organism>
<proteinExistence type="predicted"/>
<dbReference type="Pfam" id="PF08889">
    <property type="entry name" value="WbqC"/>
    <property type="match status" value="1"/>
</dbReference>